<protein>
    <submittedName>
        <fullName evidence="2">Uncharacterized protein</fullName>
    </submittedName>
</protein>
<feature type="compositionally biased region" description="Basic and acidic residues" evidence="1">
    <location>
        <begin position="99"/>
        <end position="108"/>
    </location>
</feature>
<feature type="region of interest" description="Disordered" evidence="1">
    <location>
        <begin position="14"/>
        <end position="33"/>
    </location>
</feature>
<name>A0A2S9ZWV6_RHOTO</name>
<evidence type="ECO:0000313" key="3">
    <source>
        <dbReference type="Proteomes" id="UP000239560"/>
    </source>
</evidence>
<proteinExistence type="predicted"/>
<evidence type="ECO:0000313" key="2">
    <source>
        <dbReference type="EMBL" id="PRQ70235.1"/>
    </source>
</evidence>
<dbReference type="EMBL" id="LCTV02000016">
    <property type="protein sequence ID" value="PRQ70235.1"/>
    <property type="molecule type" value="Genomic_DNA"/>
</dbReference>
<feature type="region of interest" description="Disordered" evidence="1">
    <location>
        <begin position="76"/>
        <end position="176"/>
    </location>
</feature>
<accession>A0A2S9ZWV6</accession>
<comment type="caution">
    <text evidence="2">The sequence shown here is derived from an EMBL/GenBank/DDBJ whole genome shotgun (WGS) entry which is preliminary data.</text>
</comment>
<reference evidence="2 3" key="1">
    <citation type="journal article" date="2018" name="Elife">
        <title>Functional genomics of lipid metabolism in the oleaginous yeast Rhodosporidium toruloides.</title>
        <authorList>
            <person name="Coradetti S.T."/>
            <person name="Pinel D."/>
            <person name="Geiselman G."/>
            <person name="Ito M."/>
            <person name="Mondo S."/>
            <person name="Reilly M.C."/>
            <person name="Cheng Y.F."/>
            <person name="Bauer S."/>
            <person name="Grigoriev I."/>
            <person name="Gladden J.M."/>
            <person name="Simmons B.A."/>
            <person name="Brem R."/>
            <person name="Arkin A.P."/>
            <person name="Skerker J.M."/>
        </authorList>
    </citation>
    <scope>NUCLEOTIDE SEQUENCE [LARGE SCALE GENOMIC DNA]</scope>
    <source>
        <strain evidence="2 3">NBRC 0880</strain>
    </source>
</reference>
<sequence>MNRVCFVRFPDETLPPRMHRQRGEDEGVGHQRAPPLDLLPCTRFHSTPHGACDRPLGWLSRAFSRLSAGHQRFLRRRRRAGGLKGPGLEEAQDRRRRRGNGERGRGQAEEVVLFDFAARHGRPDLQLPRPGDGPRARPDEQDDSLDPVPQGCRARLDRSKEECRRRRPDGRASRAKSCVLAAGQGLPGLRLLDF</sequence>
<dbReference type="Proteomes" id="UP000239560">
    <property type="component" value="Unassembled WGS sequence"/>
</dbReference>
<dbReference type="AlphaFoldDB" id="A0A2S9ZWV6"/>
<organism evidence="2 3">
    <name type="scientific">Rhodotorula toruloides</name>
    <name type="common">Yeast</name>
    <name type="synonym">Rhodosporidium toruloides</name>
    <dbReference type="NCBI Taxonomy" id="5286"/>
    <lineage>
        <taxon>Eukaryota</taxon>
        <taxon>Fungi</taxon>
        <taxon>Dikarya</taxon>
        <taxon>Basidiomycota</taxon>
        <taxon>Pucciniomycotina</taxon>
        <taxon>Microbotryomycetes</taxon>
        <taxon>Sporidiobolales</taxon>
        <taxon>Sporidiobolaceae</taxon>
        <taxon>Rhodotorula</taxon>
    </lineage>
</organism>
<feature type="compositionally biased region" description="Basic and acidic residues" evidence="1">
    <location>
        <begin position="154"/>
        <end position="172"/>
    </location>
</feature>
<gene>
    <name evidence="2" type="ORF">AAT19DRAFT_11467</name>
</gene>
<evidence type="ECO:0000256" key="1">
    <source>
        <dbReference type="SAM" id="MobiDB-lite"/>
    </source>
</evidence>